<evidence type="ECO:0000256" key="2">
    <source>
        <dbReference type="SAM" id="SignalP"/>
    </source>
</evidence>
<feature type="chain" id="PRO_5003678616" description="Nodule-specific Glycine Rich Peptide" evidence="2">
    <location>
        <begin position="22"/>
        <end position="127"/>
    </location>
</feature>
<feature type="compositionally biased region" description="Polar residues" evidence="1">
    <location>
        <begin position="116"/>
        <end position="127"/>
    </location>
</feature>
<name>I3S9A6_MEDTR</name>
<feature type="region of interest" description="Disordered" evidence="1">
    <location>
        <begin position="84"/>
        <end position="127"/>
    </location>
</feature>
<feature type="signal peptide" evidence="2">
    <location>
        <begin position="1"/>
        <end position="21"/>
    </location>
</feature>
<evidence type="ECO:0008006" key="4">
    <source>
        <dbReference type="Google" id="ProtNLM"/>
    </source>
</evidence>
<dbReference type="AlphaFoldDB" id="I3S9A6"/>
<accession>I3S9A6</accession>
<reference evidence="3" key="1">
    <citation type="submission" date="2012-05" db="EMBL/GenBank/DDBJ databases">
        <authorList>
            <person name="Krishnakumar V."/>
            <person name="Cheung F."/>
            <person name="Xiao Y."/>
            <person name="Chan A."/>
            <person name="Moskal W.A."/>
            <person name="Town C.D."/>
        </authorList>
    </citation>
    <scope>NUCLEOTIDE SEQUENCE</scope>
</reference>
<organism evidence="3">
    <name type="scientific">Medicago truncatula</name>
    <name type="common">Barrel medic</name>
    <name type="synonym">Medicago tribuloides</name>
    <dbReference type="NCBI Taxonomy" id="3880"/>
    <lineage>
        <taxon>Eukaryota</taxon>
        <taxon>Viridiplantae</taxon>
        <taxon>Streptophyta</taxon>
        <taxon>Embryophyta</taxon>
        <taxon>Tracheophyta</taxon>
        <taxon>Spermatophyta</taxon>
        <taxon>Magnoliopsida</taxon>
        <taxon>eudicotyledons</taxon>
        <taxon>Gunneridae</taxon>
        <taxon>Pentapetalae</taxon>
        <taxon>rosids</taxon>
        <taxon>fabids</taxon>
        <taxon>Fabales</taxon>
        <taxon>Fabaceae</taxon>
        <taxon>Papilionoideae</taxon>
        <taxon>50 kb inversion clade</taxon>
        <taxon>NPAAA clade</taxon>
        <taxon>Hologalegina</taxon>
        <taxon>IRL clade</taxon>
        <taxon>Trifolieae</taxon>
        <taxon>Medicago</taxon>
    </lineage>
</organism>
<sequence length="127" mass="13891">MKTNLIILLCFSAFILISVVANESYEEEEPLAEIEDEELNCYGWWVRWKDGVKSSDACTGGNDKTYPDGGGRSGNFVKFLKNAKRKGKGESDGNNIGFLIGRKMGGGGKEKDNRGNKSSVGKTSMKN</sequence>
<proteinExistence type="evidence at transcript level"/>
<dbReference type="ExpressionAtlas" id="I3S9A6">
    <property type="expression patterns" value="differential"/>
</dbReference>
<evidence type="ECO:0000256" key="1">
    <source>
        <dbReference type="SAM" id="MobiDB-lite"/>
    </source>
</evidence>
<evidence type="ECO:0000313" key="3">
    <source>
        <dbReference type="EMBL" id="AFK36848.1"/>
    </source>
</evidence>
<keyword evidence="2" id="KW-0732">Signal</keyword>
<protein>
    <recommendedName>
        <fullName evidence="4">Nodule-specific Glycine Rich Peptide</fullName>
    </recommendedName>
</protein>
<dbReference type="EMBL" id="BT137053">
    <property type="protein sequence ID" value="AFK36848.1"/>
    <property type="molecule type" value="mRNA"/>
</dbReference>